<feature type="domain" description="Cupin type-2" evidence="1">
    <location>
        <begin position="62"/>
        <end position="137"/>
    </location>
</feature>
<reference evidence="2 3" key="1">
    <citation type="submission" date="2019-02" db="EMBL/GenBank/DDBJ databases">
        <title>Genomic Encyclopedia of Archaeal and Bacterial Type Strains, Phase II (KMG-II): from individual species to whole genera.</title>
        <authorList>
            <person name="Goeker M."/>
        </authorList>
    </citation>
    <scope>NUCLEOTIDE SEQUENCE [LARGE SCALE GENOMIC DNA]</scope>
    <source>
        <strain evidence="2 3">DSM 18101</strain>
    </source>
</reference>
<dbReference type="InterPro" id="IPR011051">
    <property type="entry name" value="RmlC_Cupin_sf"/>
</dbReference>
<organism evidence="2 3">
    <name type="scientific">Edaphobacter modestus</name>
    <dbReference type="NCBI Taxonomy" id="388466"/>
    <lineage>
        <taxon>Bacteria</taxon>
        <taxon>Pseudomonadati</taxon>
        <taxon>Acidobacteriota</taxon>
        <taxon>Terriglobia</taxon>
        <taxon>Terriglobales</taxon>
        <taxon>Acidobacteriaceae</taxon>
        <taxon>Edaphobacter</taxon>
    </lineage>
</organism>
<dbReference type="Gene3D" id="2.60.120.10">
    <property type="entry name" value="Jelly Rolls"/>
    <property type="match status" value="1"/>
</dbReference>
<dbReference type="Pfam" id="PF07883">
    <property type="entry name" value="Cupin_2"/>
    <property type="match status" value="1"/>
</dbReference>
<keyword evidence="2" id="KW-0560">Oxidoreductase</keyword>
<keyword evidence="3" id="KW-1185">Reference proteome</keyword>
<name>A0A4Q7YVZ5_9BACT</name>
<protein>
    <submittedName>
        <fullName evidence="2">Quercetin dioxygenase-like cupin family protein</fullName>
    </submittedName>
</protein>
<dbReference type="AlphaFoldDB" id="A0A4Q7YVZ5"/>
<dbReference type="RefSeq" id="WP_130419175.1">
    <property type="nucleotide sequence ID" value="NZ_SHKW01000001.1"/>
</dbReference>
<keyword evidence="2" id="KW-0223">Dioxygenase</keyword>
<dbReference type="CDD" id="cd02234">
    <property type="entry name" value="cupin_BLR7677-like"/>
    <property type="match status" value="1"/>
</dbReference>
<dbReference type="InterPro" id="IPR013096">
    <property type="entry name" value="Cupin_2"/>
</dbReference>
<dbReference type="PANTHER" id="PTHR38599:SF1">
    <property type="entry name" value="CUPIN DOMAIN PROTEIN (AFU_ORTHOLOGUE AFUA_3G13620)"/>
    <property type="match status" value="1"/>
</dbReference>
<dbReference type="Proteomes" id="UP000292958">
    <property type="component" value="Unassembled WGS sequence"/>
</dbReference>
<dbReference type="GO" id="GO:0051213">
    <property type="term" value="F:dioxygenase activity"/>
    <property type="evidence" value="ECO:0007669"/>
    <property type="project" value="UniProtKB-KW"/>
</dbReference>
<evidence type="ECO:0000313" key="2">
    <source>
        <dbReference type="EMBL" id="RZU41235.1"/>
    </source>
</evidence>
<comment type="caution">
    <text evidence="2">The sequence shown here is derived from an EMBL/GenBank/DDBJ whole genome shotgun (WGS) entry which is preliminary data.</text>
</comment>
<dbReference type="OrthoDB" id="121515at2"/>
<dbReference type="InterPro" id="IPR014710">
    <property type="entry name" value="RmlC-like_jellyroll"/>
</dbReference>
<dbReference type="PANTHER" id="PTHR38599">
    <property type="entry name" value="CUPIN DOMAIN PROTEIN (AFU_ORTHOLOGUE AFUA_3G13620)"/>
    <property type="match status" value="1"/>
</dbReference>
<sequence>MSLIERWAYVLAVICYAPLPSTSPPQQAPATQHEPAARTRTVISQRLPPLKGDNLNFQVVQVHYGPGESSQPHSHPCPVIGYVLEGTVRMQVHDPASAQPGPVTVYHAGDSFYEAPNGKHLISANASQTEPTTFLATFICDHATPLTVPAAQEKPRS</sequence>
<accession>A0A4Q7YVZ5</accession>
<dbReference type="SUPFAM" id="SSF51182">
    <property type="entry name" value="RmlC-like cupins"/>
    <property type="match status" value="1"/>
</dbReference>
<gene>
    <name evidence="2" type="ORF">BDD14_2740</name>
</gene>
<dbReference type="EMBL" id="SHKW01000001">
    <property type="protein sequence ID" value="RZU41235.1"/>
    <property type="molecule type" value="Genomic_DNA"/>
</dbReference>
<evidence type="ECO:0000313" key="3">
    <source>
        <dbReference type="Proteomes" id="UP000292958"/>
    </source>
</evidence>
<proteinExistence type="predicted"/>
<evidence type="ECO:0000259" key="1">
    <source>
        <dbReference type="Pfam" id="PF07883"/>
    </source>
</evidence>